<name>A0A8J2NUU8_9HEXA</name>
<dbReference type="Proteomes" id="UP000708208">
    <property type="component" value="Unassembled WGS sequence"/>
</dbReference>
<dbReference type="AlphaFoldDB" id="A0A8J2NUU8"/>
<accession>A0A8J2NUU8</accession>
<keyword evidence="2" id="KW-1185">Reference proteome</keyword>
<evidence type="ECO:0000313" key="2">
    <source>
        <dbReference type="Proteomes" id="UP000708208"/>
    </source>
</evidence>
<proteinExistence type="predicted"/>
<dbReference type="EMBL" id="CAJVCH010029504">
    <property type="protein sequence ID" value="CAG7706980.1"/>
    <property type="molecule type" value="Genomic_DNA"/>
</dbReference>
<gene>
    <name evidence="1" type="ORF">AFUS01_LOCUS4704</name>
</gene>
<comment type="caution">
    <text evidence="1">The sequence shown here is derived from an EMBL/GenBank/DDBJ whole genome shotgun (WGS) entry which is preliminary data.</text>
</comment>
<reference evidence="1" key="1">
    <citation type="submission" date="2021-06" db="EMBL/GenBank/DDBJ databases">
        <authorList>
            <person name="Hodson N. C."/>
            <person name="Mongue J. A."/>
            <person name="Jaron S. K."/>
        </authorList>
    </citation>
    <scope>NUCLEOTIDE SEQUENCE</scope>
</reference>
<protein>
    <submittedName>
        <fullName evidence="1">Uncharacterized protein</fullName>
    </submittedName>
</protein>
<evidence type="ECO:0000313" key="1">
    <source>
        <dbReference type="EMBL" id="CAG7706980.1"/>
    </source>
</evidence>
<organism evidence="1 2">
    <name type="scientific">Allacma fusca</name>
    <dbReference type="NCBI Taxonomy" id="39272"/>
    <lineage>
        <taxon>Eukaryota</taxon>
        <taxon>Metazoa</taxon>
        <taxon>Ecdysozoa</taxon>
        <taxon>Arthropoda</taxon>
        <taxon>Hexapoda</taxon>
        <taxon>Collembola</taxon>
        <taxon>Symphypleona</taxon>
        <taxon>Sminthuridae</taxon>
        <taxon>Allacma</taxon>
    </lineage>
</organism>
<sequence length="75" mass="8892">MIFIAYDPHEKGYEWEVYEREKLQRDHLGILPSREHPTHSGNTSFRCSLVKTKDAPSTLTLQTKNLVRYIFQLEK</sequence>